<dbReference type="AlphaFoldDB" id="A0A7T1AP17"/>
<name>A0A7T1AP17_ATRLM</name>
<dbReference type="SUPFAM" id="SSF52172">
    <property type="entry name" value="CheY-like"/>
    <property type="match status" value="1"/>
</dbReference>
<proteinExistence type="predicted"/>
<dbReference type="InterPro" id="IPR039420">
    <property type="entry name" value="WalR-like"/>
</dbReference>
<evidence type="ECO:0000313" key="4">
    <source>
        <dbReference type="EMBL" id="QPM69453.1"/>
    </source>
</evidence>
<dbReference type="PANTHER" id="PTHR43214">
    <property type="entry name" value="TWO-COMPONENT RESPONSE REGULATOR"/>
    <property type="match status" value="1"/>
</dbReference>
<evidence type="ECO:0000313" key="5">
    <source>
        <dbReference type="Proteomes" id="UP000594463"/>
    </source>
</evidence>
<dbReference type="RefSeq" id="WP_218111931.1">
    <property type="nucleotide sequence ID" value="NZ_CP065383.1"/>
</dbReference>
<dbReference type="CDD" id="cd17535">
    <property type="entry name" value="REC_NarL-like"/>
    <property type="match status" value="1"/>
</dbReference>
<evidence type="ECO:0000256" key="2">
    <source>
        <dbReference type="PROSITE-ProRule" id="PRU00169"/>
    </source>
</evidence>
<organism evidence="4 5">
    <name type="scientific">Atribacter laminatus</name>
    <dbReference type="NCBI Taxonomy" id="2847778"/>
    <lineage>
        <taxon>Bacteria</taxon>
        <taxon>Pseudomonadati</taxon>
        <taxon>Atribacterota</taxon>
        <taxon>Atribacteria</taxon>
        <taxon>Atribacterales</taxon>
        <taxon>Atribacteraceae</taxon>
        <taxon>Atribacter</taxon>
    </lineage>
</organism>
<dbReference type="GO" id="GO:0003677">
    <property type="term" value="F:DNA binding"/>
    <property type="evidence" value="ECO:0007669"/>
    <property type="project" value="UniProtKB-KW"/>
</dbReference>
<keyword evidence="2" id="KW-0597">Phosphoprotein</keyword>
<dbReference type="KEGG" id="alam:RT761_02686"/>
<keyword evidence="5" id="KW-1185">Reference proteome</keyword>
<accession>A0A7T1AP17</accession>
<sequence length="137" mass="15339">MVSTTNKTIKVFLVDDNRFFLEGLAYIIATNQQLQVVGTANNGKEALKKIGEANPNVVVTDLVLPDINGIRLAKEILNKKNDVRVIVLSIYKDPEFIKAAKKVGVFAYLYKDESVDQLNRTIIEAYRSLSIQPTKKV</sequence>
<gene>
    <name evidence="4" type="primary">devR_2</name>
    <name evidence="4" type="ORF">RT761_02686</name>
</gene>
<reference evidence="4 5" key="1">
    <citation type="journal article" date="2021" name="Nat. Commun.">
        <title>Isolation of a member of the candidate phylum Atribacteria reveals a unique cell membrane structure.</title>
        <authorList>
            <person name="Taiki K."/>
            <person name="Nobu M.K."/>
            <person name="Kusada H."/>
            <person name="Meng X.-Y."/>
            <person name="Hosoki N."/>
            <person name="Uematsu K."/>
            <person name="Yoshioka H."/>
            <person name="Kamagata Y."/>
            <person name="Tamaki H."/>
        </authorList>
    </citation>
    <scope>NUCLEOTIDE SEQUENCE [LARGE SCALE GENOMIC DNA]</scope>
    <source>
        <strain evidence="4 5">RT761</strain>
    </source>
</reference>
<dbReference type="Gene3D" id="3.40.50.2300">
    <property type="match status" value="1"/>
</dbReference>
<dbReference type="InterPro" id="IPR001789">
    <property type="entry name" value="Sig_transdc_resp-reg_receiver"/>
</dbReference>
<keyword evidence="1" id="KW-0238">DNA-binding</keyword>
<dbReference type="InterPro" id="IPR011006">
    <property type="entry name" value="CheY-like_superfamily"/>
</dbReference>
<evidence type="ECO:0000259" key="3">
    <source>
        <dbReference type="PROSITE" id="PS50110"/>
    </source>
</evidence>
<dbReference type="GO" id="GO:0000160">
    <property type="term" value="P:phosphorelay signal transduction system"/>
    <property type="evidence" value="ECO:0007669"/>
    <property type="project" value="InterPro"/>
</dbReference>
<dbReference type="SMART" id="SM00448">
    <property type="entry name" value="REC"/>
    <property type="match status" value="1"/>
</dbReference>
<feature type="domain" description="Response regulatory" evidence="3">
    <location>
        <begin position="10"/>
        <end position="126"/>
    </location>
</feature>
<dbReference type="Proteomes" id="UP000594463">
    <property type="component" value="Chromosome"/>
</dbReference>
<protein>
    <submittedName>
        <fullName evidence="4">Transcriptional regulatory protein DevR (DosR)</fullName>
    </submittedName>
</protein>
<evidence type="ECO:0000256" key="1">
    <source>
        <dbReference type="ARBA" id="ARBA00023125"/>
    </source>
</evidence>
<dbReference type="Pfam" id="PF00072">
    <property type="entry name" value="Response_reg"/>
    <property type="match status" value="1"/>
</dbReference>
<dbReference type="PROSITE" id="PS50110">
    <property type="entry name" value="RESPONSE_REGULATORY"/>
    <property type="match status" value="1"/>
</dbReference>
<feature type="modified residue" description="4-aspartylphosphate" evidence="2">
    <location>
        <position position="61"/>
    </location>
</feature>
<dbReference type="PANTHER" id="PTHR43214:SF43">
    <property type="entry name" value="TWO-COMPONENT RESPONSE REGULATOR"/>
    <property type="match status" value="1"/>
</dbReference>
<dbReference type="EMBL" id="CP065383">
    <property type="protein sequence ID" value="QPM69453.1"/>
    <property type="molecule type" value="Genomic_DNA"/>
</dbReference>
<dbReference type="InterPro" id="IPR058245">
    <property type="entry name" value="NreC/VraR/RcsB-like_REC"/>
</dbReference>